<feature type="transmembrane region" description="Helical" evidence="1">
    <location>
        <begin position="196"/>
        <end position="217"/>
    </location>
</feature>
<feature type="transmembrane region" description="Helical" evidence="1">
    <location>
        <begin position="58"/>
        <end position="78"/>
    </location>
</feature>
<keyword evidence="1" id="KW-0472">Membrane</keyword>
<keyword evidence="1" id="KW-1133">Transmembrane helix</keyword>
<organism evidence="2 3">
    <name type="scientific">Athelia psychrophila</name>
    <dbReference type="NCBI Taxonomy" id="1759441"/>
    <lineage>
        <taxon>Eukaryota</taxon>
        <taxon>Fungi</taxon>
        <taxon>Dikarya</taxon>
        <taxon>Basidiomycota</taxon>
        <taxon>Agaricomycotina</taxon>
        <taxon>Agaricomycetes</taxon>
        <taxon>Agaricomycetidae</taxon>
        <taxon>Atheliales</taxon>
        <taxon>Atheliaceae</taxon>
        <taxon>Athelia</taxon>
    </lineage>
</organism>
<gene>
    <name evidence="2" type="ORF">FIBSPDRAFT_1043949</name>
</gene>
<dbReference type="AlphaFoldDB" id="A0A166KGI4"/>
<dbReference type="Proteomes" id="UP000076532">
    <property type="component" value="Unassembled WGS sequence"/>
</dbReference>
<dbReference type="OrthoDB" id="419711at2759"/>
<keyword evidence="1" id="KW-0812">Transmembrane</keyword>
<evidence type="ECO:0000313" key="3">
    <source>
        <dbReference type="Proteomes" id="UP000076532"/>
    </source>
</evidence>
<protein>
    <submittedName>
        <fullName evidence="2">Uncharacterized protein</fullName>
    </submittedName>
</protein>
<proteinExistence type="predicted"/>
<name>A0A166KGI4_9AGAM</name>
<dbReference type="STRING" id="436010.A0A166KGI4"/>
<reference evidence="2 3" key="1">
    <citation type="journal article" date="2016" name="Mol. Biol. Evol.">
        <title>Comparative Genomics of Early-Diverging Mushroom-Forming Fungi Provides Insights into the Origins of Lignocellulose Decay Capabilities.</title>
        <authorList>
            <person name="Nagy L.G."/>
            <person name="Riley R."/>
            <person name="Tritt A."/>
            <person name="Adam C."/>
            <person name="Daum C."/>
            <person name="Floudas D."/>
            <person name="Sun H."/>
            <person name="Yadav J.S."/>
            <person name="Pangilinan J."/>
            <person name="Larsson K.H."/>
            <person name="Matsuura K."/>
            <person name="Barry K."/>
            <person name="Labutti K."/>
            <person name="Kuo R."/>
            <person name="Ohm R.A."/>
            <person name="Bhattacharya S.S."/>
            <person name="Shirouzu T."/>
            <person name="Yoshinaga Y."/>
            <person name="Martin F.M."/>
            <person name="Grigoriev I.V."/>
            <person name="Hibbett D.S."/>
        </authorList>
    </citation>
    <scope>NUCLEOTIDE SEQUENCE [LARGE SCALE GENOMIC DNA]</scope>
    <source>
        <strain evidence="2 3">CBS 109695</strain>
    </source>
</reference>
<feature type="transmembrane region" description="Helical" evidence="1">
    <location>
        <begin position="84"/>
        <end position="107"/>
    </location>
</feature>
<sequence length="239" mass="26158">MPLVPSLPLEYSLSSNHSTTRMVDTGKLYAHLGVPSNISPALATSPVLSPLGLAGTRLLFTFYTITTSIIIFVHNTFYTPFTNLSYIGLVSYNCASAFQTSVYALRWNGTFPLQRWPRILLFMHILPYSTITTFGGRTSNIAQRAMTSLFAVFEILSTNVRPAPGVNVVFLEVFLAYITKSTEGFYNPQANHALPAAYIAGIGVDGALVFAVVKGFVTLRVRICQGRGGEEWAVEACEE</sequence>
<accession>A0A166KGI4</accession>
<dbReference type="EMBL" id="KV417544">
    <property type="protein sequence ID" value="KZP21882.1"/>
    <property type="molecule type" value="Genomic_DNA"/>
</dbReference>
<feature type="transmembrane region" description="Helical" evidence="1">
    <location>
        <begin position="119"/>
        <end position="136"/>
    </location>
</feature>
<evidence type="ECO:0000313" key="2">
    <source>
        <dbReference type="EMBL" id="KZP21882.1"/>
    </source>
</evidence>
<keyword evidence="3" id="KW-1185">Reference proteome</keyword>
<evidence type="ECO:0000256" key="1">
    <source>
        <dbReference type="SAM" id="Phobius"/>
    </source>
</evidence>